<gene>
    <name evidence="1" type="ORF">PHYBLDRAFT_178860</name>
</gene>
<dbReference type="EMBL" id="KV440971">
    <property type="protein sequence ID" value="OAD81085.1"/>
    <property type="molecule type" value="Genomic_DNA"/>
</dbReference>
<dbReference type="AlphaFoldDB" id="A0A162YJC0"/>
<accession>A0A162YJC0</accession>
<dbReference type="InParanoid" id="A0A162YJC0"/>
<dbReference type="RefSeq" id="XP_018299125.1">
    <property type="nucleotide sequence ID" value="XM_018438052.1"/>
</dbReference>
<evidence type="ECO:0000313" key="2">
    <source>
        <dbReference type="Proteomes" id="UP000077315"/>
    </source>
</evidence>
<keyword evidence="2" id="KW-1185">Reference proteome</keyword>
<dbReference type="Proteomes" id="UP000077315">
    <property type="component" value="Unassembled WGS sequence"/>
</dbReference>
<dbReference type="GeneID" id="28998958"/>
<sequence>MDALTIIQNKYKDADKLRTVAHTSTEIYEELQFLIDRGGADDNKDVLQTILEKTRRLAVYWFASGKAMDGEAKELTTKALKLPTSVKFLEDEIEKDKDMVFTPKVVASIQQARYEESML</sequence>
<dbReference type="VEuPathDB" id="FungiDB:PHYBLDRAFT_178860"/>
<dbReference type="OrthoDB" id="2267579at2759"/>
<name>A0A162YJC0_PHYB8</name>
<reference evidence="2" key="1">
    <citation type="submission" date="2015-06" db="EMBL/GenBank/DDBJ databases">
        <title>Expansion of signal transduction pathways in fungi by whole-genome duplication.</title>
        <authorList>
            <consortium name="DOE Joint Genome Institute"/>
            <person name="Corrochano L.M."/>
            <person name="Kuo A."/>
            <person name="Marcet-Houben M."/>
            <person name="Polaino S."/>
            <person name="Salamov A."/>
            <person name="Villalobos J.M."/>
            <person name="Alvarez M.I."/>
            <person name="Avalos J."/>
            <person name="Benito E.P."/>
            <person name="Benoit I."/>
            <person name="Burger G."/>
            <person name="Camino L.P."/>
            <person name="Canovas D."/>
            <person name="Cerda-Olmedo E."/>
            <person name="Cheng J.-F."/>
            <person name="Dominguez A."/>
            <person name="Elias M."/>
            <person name="Eslava A.P."/>
            <person name="Glaser F."/>
            <person name="Grimwood J."/>
            <person name="Gutierrez G."/>
            <person name="Heitman J."/>
            <person name="Henrissat B."/>
            <person name="Iturriaga E.A."/>
            <person name="Lang B.F."/>
            <person name="Lavin J.L."/>
            <person name="Lee S."/>
            <person name="Li W."/>
            <person name="Lindquist E."/>
            <person name="Lopez-Garcia S."/>
            <person name="Luque E.M."/>
            <person name="Marcos A.T."/>
            <person name="Martin J."/>
            <person name="McCluskey K."/>
            <person name="Medina H.R."/>
            <person name="Miralles-Duran A."/>
            <person name="Miyazaki A."/>
            <person name="Munoz-Torres E."/>
            <person name="Oguiza J.A."/>
            <person name="Ohm R."/>
            <person name="Olmedo M."/>
            <person name="Orejas M."/>
            <person name="Ortiz-Castellanos L."/>
            <person name="Pisabarro A.G."/>
            <person name="Rodriguez-Romero J."/>
            <person name="Ruiz-Herrera J."/>
            <person name="Ruiz-Vazquez R."/>
            <person name="Sanz C."/>
            <person name="Schackwitz W."/>
            <person name="Schmutz J."/>
            <person name="Shahriari M."/>
            <person name="Shelest E."/>
            <person name="Silva-Franco F."/>
            <person name="Soanes D."/>
            <person name="Syed K."/>
            <person name="Tagua V.G."/>
            <person name="Talbot N.J."/>
            <person name="Thon M."/>
            <person name="De vries R.P."/>
            <person name="Wiebenga A."/>
            <person name="Yadav J.S."/>
            <person name="Braun E.L."/>
            <person name="Baker S."/>
            <person name="Garre V."/>
            <person name="Horwitz B."/>
            <person name="Torres-Martinez S."/>
            <person name="Idnurm A."/>
            <person name="Herrera-Estrella A."/>
            <person name="Gabaldon T."/>
            <person name="Grigoriev I.V."/>
        </authorList>
    </citation>
    <scope>NUCLEOTIDE SEQUENCE [LARGE SCALE GENOMIC DNA]</scope>
    <source>
        <strain evidence="2">NRRL 1555(-)</strain>
    </source>
</reference>
<protein>
    <submittedName>
        <fullName evidence="1">Uncharacterized protein</fullName>
    </submittedName>
</protein>
<evidence type="ECO:0000313" key="1">
    <source>
        <dbReference type="EMBL" id="OAD81085.1"/>
    </source>
</evidence>
<organism evidence="1 2">
    <name type="scientific">Phycomyces blakesleeanus (strain ATCC 8743b / DSM 1359 / FGSC 10004 / NBRC 33097 / NRRL 1555)</name>
    <dbReference type="NCBI Taxonomy" id="763407"/>
    <lineage>
        <taxon>Eukaryota</taxon>
        <taxon>Fungi</taxon>
        <taxon>Fungi incertae sedis</taxon>
        <taxon>Mucoromycota</taxon>
        <taxon>Mucoromycotina</taxon>
        <taxon>Mucoromycetes</taxon>
        <taxon>Mucorales</taxon>
        <taxon>Phycomycetaceae</taxon>
        <taxon>Phycomyces</taxon>
    </lineage>
</organism>
<dbReference type="STRING" id="763407.A0A162YJC0"/>
<proteinExistence type="predicted"/>